<proteinExistence type="predicted"/>
<reference evidence="3" key="1">
    <citation type="journal article" date="2019" name="Int. J. Syst. Evol. Microbiol.">
        <title>The Global Catalogue of Microorganisms (GCM) 10K type strain sequencing project: providing services to taxonomists for standard genome sequencing and annotation.</title>
        <authorList>
            <consortium name="The Broad Institute Genomics Platform"/>
            <consortium name="The Broad Institute Genome Sequencing Center for Infectious Disease"/>
            <person name="Wu L."/>
            <person name="Ma J."/>
        </authorList>
    </citation>
    <scope>NUCLEOTIDE SEQUENCE [LARGE SCALE GENOMIC DNA]</scope>
    <source>
        <strain evidence="3">JCM 3053</strain>
    </source>
</reference>
<protein>
    <submittedName>
        <fullName evidence="2">Uncharacterized protein</fullName>
    </submittedName>
</protein>
<dbReference type="Proteomes" id="UP001501474">
    <property type="component" value="Unassembled WGS sequence"/>
</dbReference>
<evidence type="ECO:0000256" key="1">
    <source>
        <dbReference type="SAM" id="MobiDB-lite"/>
    </source>
</evidence>
<organism evidence="2 3">
    <name type="scientific">Streptomyces indiaensis</name>
    <dbReference type="NCBI Taxonomy" id="284033"/>
    <lineage>
        <taxon>Bacteria</taxon>
        <taxon>Bacillati</taxon>
        <taxon>Actinomycetota</taxon>
        <taxon>Actinomycetes</taxon>
        <taxon>Kitasatosporales</taxon>
        <taxon>Streptomycetaceae</taxon>
        <taxon>Streptomyces</taxon>
    </lineage>
</organism>
<gene>
    <name evidence="2" type="ORF">GCM10010104_23920</name>
</gene>
<feature type="region of interest" description="Disordered" evidence="1">
    <location>
        <begin position="113"/>
        <end position="153"/>
    </location>
</feature>
<feature type="compositionally biased region" description="Basic and acidic residues" evidence="1">
    <location>
        <begin position="138"/>
        <end position="153"/>
    </location>
</feature>
<comment type="caution">
    <text evidence="2">The sequence shown here is derived from an EMBL/GenBank/DDBJ whole genome shotgun (WGS) entry which is preliminary data.</text>
</comment>
<accession>A0ABP5QA28</accession>
<name>A0ABP5QA28_9ACTN</name>
<keyword evidence="3" id="KW-1185">Reference proteome</keyword>
<evidence type="ECO:0000313" key="2">
    <source>
        <dbReference type="EMBL" id="GAA2230014.1"/>
    </source>
</evidence>
<dbReference type="EMBL" id="BAAART010000055">
    <property type="protein sequence ID" value="GAA2230014.1"/>
    <property type="molecule type" value="Genomic_DNA"/>
</dbReference>
<evidence type="ECO:0000313" key="3">
    <source>
        <dbReference type="Proteomes" id="UP001501474"/>
    </source>
</evidence>
<sequence>MLSEAEVAQINSYAYAVTTDERYHRDDQTRWEFWLVGNSIDDVVPWQHPGGYVRDDGRVTIRIITWGAIIDACEERLRKQRERLNCASDQTRSIEHAQGVHAYTDVVPLTGRGQRMRRPRPESLTGTRAGSRLGGGRAEGERSRRPWDWRWQR</sequence>